<feature type="domain" description="Flagellar protein FlgJ N-terminal" evidence="3">
    <location>
        <begin position="69"/>
        <end position="114"/>
    </location>
</feature>
<dbReference type="Gene3D" id="2.70.70.10">
    <property type="entry name" value="Glucose Permease (Domain IIA)"/>
    <property type="match status" value="1"/>
</dbReference>
<dbReference type="PRINTS" id="PR01002">
    <property type="entry name" value="FLGFLGJ"/>
</dbReference>
<feature type="region of interest" description="Disordered" evidence="1">
    <location>
        <begin position="270"/>
        <end position="347"/>
    </location>
</feature>
<dbReference type="InterPro" id="IPR019301">
    <property type="entry name" value="Flagellar_prot_FlgJ_N"/>
</dbReference>
<dbReference type="InterPro" id="IPR016047">
    <property type="entry name" value="M23ase_b-sheet_dom"/>
</dbReference>
<sequence>MTTTPTAAIMDASLSSLDQADLLTRRRQVDQIRHEIAGGDEAAARRKDAKLKEACQGFESIFLNKIWTQMRQSLPKEGYLHSKEEDFYQQMFDKELMDKMASNGGLGLGDMLYKHLKESSERVSKATSPSKPTNPLPLAVADTLRLASQVRGTRDGWSAEGAAQTRDAQPQAESDPGLAMVAYAPYGQADAQGGPLDEGFDVQPGALLRPELRPIPAPAIDLQKPAPLQNVLFDPNMPVDGRELTSLDMQAMQAGGQTLGERLASAPIAQAGNMPPASGLESSGAEQLMPAASNAAQSRAAEAYTRADRTAQIPQDAQNPQASQTSQAARPARTAREGRRSNMPLITDPVQGEVTSTFGWRDDPFTGKRAWHSGVDIKAAEGAPVGACWDGTVVFAGSGGQYGNTVVLEHAGGWRTFYGHARDLAVKPGQVVKAGQQIATVGQSGRTTGPHLHFEIRQGGLAWDPQQVKEHLLAGTDKANRS</sequence>
<evidence type="ECO:0000256" key="1">
    <source>
        <dbReference type="SAM" id="MobiDB-lite"/>
    </source>
</evidence>
<evidence type="ECO:0000259" key="3">
    <source>
        <dbReference type="Pfam" id="PF10135"/>
    </source>
</evidence>
<dbReference type="HOGENOM" id="CLU_031108_0_0_7"/>
<dbReference type="eggNOG" id="COG0739">
    <property type="taxonomic scope" value="Bacteria"/>
</dbReference>
<feature type="domain" description="M23ase beta-sheet core" evidence="2">
    <location>
        <begin position="372"/>
        <end position="465"/>
    </location>
</feature>
<feature type="region of interest" description="Disordered" evidence="1">
    <location>
        <begin position="151"/>
        <end position="174"/>
    </location>
</feature>
<dbReference type="PANTHER" id="PTHR21666:SF270">
    <property type="entry name" value="MUREIN HYDROLASE ACTIVATOR ENVC"/>
    <property type="match status" value="1"/>
</dbReference>
<proteinExistence type="predicted"/>
<dbReference type="PATRIC" id="fig|1121448.10.peg.513"/>
<evidence type="ECO:0000259" key="2">
    <source>
        <dbReference type="Pfam" id="PF01551"/>
    </source>
</evidence>
<dbReference type="Pfam" id="PF01551">
    <property type="entry name" value="Peptidase_M23"/>
    <property type="match status" value="1"/>
</dbReference>
<dbReference type="InterPro" id="IPR011055">
    <property type="entry name" value="Dup_hybrid_motif"/>
</dbReference>
<name>T2G932_MEGG1</name>
<dbReference type="Pfam" id="PF10135">
    <property type="entry name" value="Rod-binding"/>
    <property type="match status" value="1"/>
</dbReference>
<protein>
    <submittedName>
        <fullName evidence="4">Putative peptidase M23</fullName>
    </submittedName>
</protein>
<feature type="compositionally biased region" description="Low complexity" evidence="1">
    <location>
        <begin position="291"/>
        <end position="303"/>
    </location>
</feature>
<reference evidence="4 5" key="1">
    <citation type="journal article" date="2013" name="J. Bacteriol.">
        <title>Roles of HynAB and Ech, the only two hydrogenases found in the model sulfate reducer Desulfovibrio gigas.</title>
        <authorList>
            <person name="Morais-Silva F.O."/>
            <person name="Santos C.I."/>
            <person name="Rodrigues R."/>
            <person name="Pereira I.A."/>
            <person name="Rodrigues-Pousada C."/>
        </authorList>
    </citation>
    <scope>NUCLEOTIDE SEQUENCE [LARGE SCALE GENOMIC DNA]</scope>
    <source>
        <strain evidence="5">ATCC 19364 / DSM 1382 / NCIMB 9332 / VKM B-1759</strain>
    </source>
</reference>
<feature type="compositionally biased region" description="Polar residues" evidence="1">
    <location>
        <begin position="312"/>
        <end position="328"/>
    </location>
</feature>
<keyword evidence="5" id="KW-1185">Reference proteome</keyword>
<reference evidence="5" key="2">
    <citation type="submission" date="2013-07" db="EMBL/GenBank/DDBJ databases">
        <authorList>
            <person name="Morais-Silva F.O."/>
            <person name="Rezende A.M."/>
            <person name="Pimentel C."/>
            <person name="Resende D.M."/>
            <person name="Santos C.I."/>
            <person name="Clemente C."/>
            <person name="de Oliveira L.M."/>
            <person name="da Silva S.M."/>
            <person name="Costa D.A."/>
            <person name="Varela-Raposo A."/>
            <person name="Horacio E.C.A."/>
            <person name="Matos M."/>
            <person name="Flores O."/>
            <person name="Ruiz J.C."/>
            <person name="Rodrigues-Pousada C."/>
        </authorList>
    </citation>
    <scope>NUCLEOTIDE SEQUENCE [LARGE SCALE GENOMIC DNA]</scope>
    <source>
        <strain evidence="5">ATCC 19364 / DSM 1382 / NCIMB 9332 / VKM B-1759</strain>
    </source>
</reference>
<dbReference type="AlphaFoldDB" id="T2G932"/>
<evidence type="ECO:0000313" key="4">
    <source>
        <dbReference type="EMBL" id="AGW12427.1"/>
    </source>
</evidence>
<dbReference type="STRING" id="1121448.DGI_0518"/>
<dbReference type="SUPFAM" id="SSF51261">
    <property type="entry name" value="Duplicated hybrid motif"/>
    <property type="match status" value="1"/>
</dbReference>
<dbReference type="CDD" id="cd12797">
    <property type="entry name" value="M23_peptidase"/>
    <property type="match status" value="1"/>
</dbReference>
<evidence type="ECO:0000313" key="5">
    <source>
        <dbReference type="Proteomes" id="UP000016587"/>
    </source>
</evidence>
<dbReference type="InterPro" id="IPR050570">
    <property type="entry name" value="Cell_wall_metabolism_enzyme"/>
</dbReference>
<dbReference type="KEGG" id="dgg:DGI_0518"/>
<dbReference type="PANTHER" id="PTHR21666">
    <property type="entry name" value="PEPTIDASE-RELATED"/>
    <property type="match status" value="1"/>
</dbReference>
<dbReference type="OrthoDB" id="9796740at2"/>
<dbReference type="GO" id="GO:0004222">
    <property type="term" value="F:metalloendopeptidase activity"/>
    <property type="evidence" value="ECO:0007669"/>
    <property type="project" value="TreeGrafter"/>
</dbReference>
<organism evidence="4 5">
    <name type="scientific">Megalodesulfovibrio gigas (strain ATCC 19364 / DSM 1382 / NCIMB 9332 / VKM B-1759)</name>
    <name type="common">Desulfovibrio gigas</name>
    <dbReference type="NCBI Taxonomy" id="1121448"/>
    <lineage>
        <taxon>Bacteria</taxon>
        <taxon>Pseudomonadati</taxon>
        <taxon>Thermodesulfobacteriota</taxon>
        <taxon>Desulfovibrionia</taxon>
        <taxon>Desulfovibrionales</taxon>
        <taxon>Desulfovibrionaceae</taxon>
        <taxon>Megalodesulfovibrio</taxon>
    </lineage>
</organism>
<dbReference type="EMBL" id="CP006585">
    <property type="protein sequence ID" value="AGW12427.1"/>
    <property type="molecule type" value="Genomic_DNA"/>
</dbReference>
<dbReference type="RefSeq" id="WP_021759069.1">
    <property type="nucleotide sequence ID" value="NC_022444.1"/>
</dbReference>
<dbReference type="Proteomes" id="UP000016587">
    <property type="component" value="Chromosome"/>
</dbReference>
<dbReference type="eggNOG" id="COG3951">
    <property type="taxonomic scope" value="Bacteria"/>
</dbReference>
<gene>
    <name evidence="4" type="ORF">DGI_0518</name>
</gene>
<accession>T2G932</accession>